<dbReference type="InterPro" id="IPR000719">
    <property type="entry name" value="Prot_kinase_dom"/>
</dbReference>
<accession>A0A7S3PR12</accession>
<evidence type="ECO:0000256" key="7">
    <source>
        <dbReference type="RuleBase" id="RU000304"/>
    </source>
</evidence>
<comment type="similarity">
    <text evidence="1">Belongs to the protein kinase superfamily. STE Ser/Thr protein kinase family. STE20 subfamily.</text>
</comment>
<evidence type="ECO:0000313" key="10">
    <source>
        <dbReference type="EMBL" id="CAE0447625.1"/>
    </source>
</evidence>
<evidence type="ECO:0000259" key="8">
    <source>
        <dbReference type="PROSITE" id="PS50011"/>
    </source>
</evidence>
<dbReference type="GO" id="GO:0005524">
    <property type="term" value="F:ATP binding"/>
    <property type="evidence" value="ECO:0007669"/>
    <property type="project" value="UniProtKB-UniRule"/>
</dbReference>
<reference evidence="10" key="1">
    <citation type="submission" date="2021-01" db="EMBL/GenBank/DDBJ databases">
        <authorList>
            <person name="Corre E."/>
            <person name="Pelletier E."/>
            <person name="Niang G."/>
            <person name="Scheremetjew M."/>
            <person name="Finn R."/>
            <person name="Kale V."/>
            <person name="Holt S."/>
            <person name="Cochrane G."/>
            <person name="Meng A."/>
            <person name="Brown T."/>
            <person name="Cohen L."/>
        </authorList>
    </citation>
    <scope>NUCLEOTIDE SEQUENCE</scope>
    <source>
        <strain evidence="10">GSBS06</strain>
    </source>
</reference>
<evidence type="ECO:0000256" key="6">
    <source>
        <dbReference type="PROSITE-ProRule" id="PRU10141"/>
    </source>
</evidence>
<dbReference type="Gene3D" id="3.90.810.10">
    <property type="entry name" value="CRIB domain"/>
    <property type="match status" value="1"/>
</dbReference>
<keyword evidence="7" id="KW-0808">Transferase</keyword>
<evidence type="ECO:0000256" key="2">
    <source>
        <dbReference type="ARBA" id="ARBA00022741"/>
    </source>
</evidence>
<evidence type="ECO:0000259" key="9">
    <source>
        <dbReference type="PROSITE" id="PS50108"/>
    </source>
</evidence>
<comment type="catalytic activity">
    <reaction evidence="5">
        <text>L-seryl-[protein] + ATP = O-phospho-L-seryl-[protein] + ADP + H(+)</text>
        <dbReference type="Rhea" id="RHEA:17989"/>
        <dbReference type="Rhea" id="RHEA-COMP:9863"/>
        <dbReference type="Rhea" id="RHEA-COMP:11604"/>
        <dbReference type="ChEBI" id="CHEBI:15378"/>
        <dbReference type="ChEBI" id="CHEBI:29999"/>
        <dbReference type="ChEBI" id="CHEBI:30616"/>
        <dbReference type="ChEBI" id="CHEBI:83421"/>
        <dbReference type="ChEBI" id="CHEBI:456216"/>
        <dbReference type="EC" id="2.7.11.1"/>
    </reaction>
</comment>
<dbReference type="PROSITE" id="PS00107">
    <property type="entry name" value="PROTEIN_KINASE_ATP"/>
    <property type="match status" value="1"/>
</dbReference>
<evidence type="ECO:0000256" key="4">
    <source>
        <dbReference type="ARBA" id="ARBA00047899"/>
    </source>
</evidence>
<evidence type="ECO:0000256" key="5">
    <source>
        <dbReference type="ARBA" id="ARBA00048679"/>
    </source>
</evidence>
<dbReference type="Pfam" id="PF00786">
    <property type="entry name" value="PBD"/>
    <property type="match status" value="1"/>
</dbReference>
<dbReference type="InterPro" id="IPR051931">
    <property type="entry name" value="PAK3-like"/>
</dbReference>
<feature type="binding site" evidence="6">
    <location>
        <position position="162"/>
    </location>
    <ligand>
        <name>ATP</name>
        <dbReference type="ChEBI" id="CHEBI:30616"/>
    </ligand>
</feature>
<dbReference type="AlphaFoldDB" id="A0A7S3PR12"/>
<dbReference type="PROSITE" id="PS50108">
    <property type="entry name" value="CRIB"/>
    <property type="match status" value="1"/>
</dbReference>
<evidence type="ECO:0000256" key="1">
    <source>
        <dbReference type="ARBA" id="ARBA00008874"/>
    </source>
</evidence>
<sequence length="412" mass="46627">MKTDKKNRASNIYRASLKVIRGGGKRGKPAQGPAKLVIGAPSPENFKHKDHVVVDERSSTGFRGLPQEWKDILRANNIGKDRVLANNEEVLAALQFYTGGQKNKNFPLLTAKELKKTMANTATIVERNPEHLYKKIEKIGEGAGGVVYKIMEKKTNQILAVKISPKEELSYIQSEIAFHAMSKHENIVNYHATMLWRDDVWIVMDFIDGGCLTDILGEDNPAEWTENCIAYVMRDSLLALDFMHKKHLLHRDIKSDNILVGRDGTVKLADFGFAIGLTAEQEKRKSTVGTPFWMAPEVIEGREYDARCDIWSLGITAIELVNHEPPHMDKKTVEALLDILTFPPPTPNNPDIRSASFLDFLDQSMKKDFKERPFAHELLEHDFLKKACTKAEFAAWVNHVLDEKAKMYDSDI</sequence>
<dbReference type="InterPro" id="IPR036936">
    <property type="entry name" value="CRIB_dom_sf"/>
</dbReference>
<proteinExistence type="inferred from homology"/>
<keyword evidence="7" id="KW-0723">Serine/threonine-protein kinase</keyword>
<dbReference type="InterPro" id="IPR000095">
    <property type="entry name" value="CRIB_dom"/>
</dbReference>
<evidence type="ECO:0000256" key="3">
    <source>
        <dbReference type="ARBA" id="ARBA00022840"/>
    </source>
</evidence>
<comment type="catalytic activity">
    <reaction evidence="4">
        <text>L-threonyl-[protein] + ATP = O-phospho-L-threonyl-[protein] + ADP + H(+)</text>
        <dbReference type="Rhea" id="RHEA:46608"/>
        <dbReference type="Rhea" id="RHEA-COMP:11060"/>
        <dbReference type="Rhea" id="RHEA-COMP:11605"/>
        <dbReference type="ChEBI" id="CHEBI:15378"/>
        <dbReference type="ChEBI" id="CHEBI:30013"/>
        <dbReference type="ChEBI" id="CHEBI:30616"/>
        <dbReference type="ChEBI" id="CHEBI:61977"/>
        <dbReference type="ChEBI" id="CHEBI:456216"/>
        <dbReference type="EC" id="2.7.11.1"/>
    </reaction>
</comment>
<keyword evidence="3 6" id="KW-0067">ATP-binding</keyword>
<keyword evidence="2 6" id="KW-0547">Nucleotide-binding</keyword>
<dbReference type="SMART" id="SM00220">
    <property type="entry name" value="S_TKc"/>
    <property type="match status" value="1"/>
</dbReference>
<dbReference type="PROSITE" id="PS50011">
    <property type="entry name" value="PROTEIN_KINASE_DOM"/>
    <property type="match status" value="1"/>
</dbReference>
<feature type="domain" description="Protein kinase" evidence="8">
    <location>
        <begin position="133"/>
        <end position="384"/>
    </location>
</feature>
<protein>
    <recommendedName>
        <fullName evidence="11">Non-specific serine/threonine protein kinase</fullName>
    </recommendedName>
</protein>
<feature type="domain" description="CRIB" evidence="9">
    <location>
        <begin position="38"/>
        <end position="53"/>
    </location>
</feature>
<name>A0A7S3PR12_9STRA</name>
<dbReference type="InterPro" id="IPR017441">
    <property type="entry name" value="Protein_kinase_ATP_BS"/>
</dbReference>
<dbReference type="Pfam" id="PF00069">
    <property type="entry name" value="Pkinase"/>
    <property type="match status" value="1"/>
</dbReference>
<dbReference type="PROSITE" id="PS00108">
    <property type="entry name" value="PROTEIN_KINASE_ST"/>
    <property type="match status" value="1"/>
</dbReference>
<dbReference type="PANTHER" id="PTHR45832:SF22">
    <property type="entry name" value="SERINE_THREONINE-PROTEIN KINASE SAMKA-RELATED"/>
    <property type="match status" value="1"/>
</dbReference>
<gene>
    <name evidence="10" type="ORF">ASTO00021_LOCUS17594</name>
</gene>
<dbReference type="Gene3D" id="1.10.510.10">
    <property type="entry name" value="Transferase(Phosphotransferase) domain 1"/>
    <property type="match status" value="1"/>
</dbReference>
<evidence type="ECO:0008006" key="11">
    <source>
        <dbReference type="Google" id="ProtNLM"/>
    </source>
</evidence>
<dbReference type="SUPFAM" id="SSF56112">
    <property type="entry name" value="Protein kinase-like (PK-like)"/>
    <property type="match status" value="1"/>
</dbReference>
<dbReference type="PANTHER" id="PTHR45832">
    <property type="entry name" value="SERINE/THREONINE-PROTEIN KINASE SAMKA-RELATED-RELATED"/>
    <property type="match status" value="1"/>
</dbReference>
<dbReference type="InterPro" id="IPR011009">
    <property type="entry name" value="Kinase-like_dom_sf"/>
</dbReference>
<dbReference type="InterPro" id="IPR008271">
    <property type="entry name" value="Ser/Thr_kinase_AS"/>
</dbReference>
<dbReference type="EMBL" id="HBIN01022880">
    <property type="protein sequence ID" value="CAE0447625.1"/>
    <property type="molecule type" value="Transcribed_RNA"/>
</dbReference>
<organism evidence="10">
    <name type="scientific">Aplanochytrium stocchinoi</name>
    <dbReference type="NCBI Taxonomy" id="215587"/>
    <lineage>
        <taxon>Eukaryota</taxon>
        <taxon>Sar</taxon>
        <taxon>Stramenopiles</taxon>
        <taxon>Bigyra</taxon>
        <taxon>Labyrinthulomycetes</taxon>
        <taxon>Thraustochytrida</taxon>
        <taxon>Thraustochytriidae</taxon>
        <taxon>Aplanochytrium</taxon>
    </lineage>
</organism>
<keyword evidence="7" id="KW-0418">Kinase</keyword>
<dbReference type="GO" id="GO:0004674">
    <property type="term" value="F:protein serine/threonine kinase activity"/>
    <property type="evidence" value="ECO:0007669"/>
    <property type="project" value="UniProtKB-KW"/>
</dbReference>